<organism evidence="2 3">
    <name type="scientific">Gossypium australe</name>
    <dbReference type="NCBI Taxonomy" id="47621"/>
    <lineage>
        <taxon>Eukaryota</taxon>
        <taxon>Viridiplantae</taxon>
        <taxon>Streptophyta</taxon>
        <taxon>Embryophyta</taxon>
        <taxon>Tracheophyta</taxon>
        <taxon>Spermatophyta</taxon>
        <taxon>Magnoliopsida</taxon>
        <taxon>eudicotyledons</taxon>
        <taxon>Gunneridae</taxon>
        <taxon>Pentapetalae</taxon>
        <taxon>rosids</taxon>
        <taxon>malvids</taxon>
        <taxon>Malvales</taxon>
        <taxon>Malvaceae</taxon>
        <taxon>Malvoideae</taxon>
        <taxon>Gossypium</taxon>
    </lineage>
</organism>
<accession>A0A5B6WCC7</accession>
<reference evidence="2" key="1">
    <citation type="submission" date="2019-08" db="EMBL/GenBank/DDBJ databases">
        <authorList>
            <person name="Liu F."/>
        </authorList>
    </citation>
    <scope>NUCLEOTIDE SEQUENCE [LARGE SCALE GENOMIC DNA]</scope>
    <source>
        <strain evidence="2">PA1801</strain>
        <tissue evidence="2">Leaf</tissue>
    </source>
</reference>
<dbReference type="GO" id="GO:0003824">
    <property type="term" value="F:catalytic activity"/>
    <property type="evidence" value="ECO:0007669"/>
    <property type="project" value="InterPro"/>
</dbReference>
<dbReference type="EMBL" id="SMMG02000003">
    <property type="protein sequence ID" value="KAA3479379.1"/>
    <property type="molecule type" value="Genomic_DNA"/>
</dbReference>
<dbReference type="InterPro" id="IPR036691">
    <property type="entry name" value="Endo/exonu/phosph_ase_sf"/>
</dbReference>
<feature type="domain" description="Endonuclease/exonuclease/phosphatase" evidence="1">
    <location>
        <begin position="49"/>
        <end position="190"/>
    </location>
</feature>
<proteinExistence type="predicted"/>
<comment type="caution">
    <text evidence="2">The sequence shown here is derived from an EMBL/GenBank/DDBJ whole genome shotgun (WGS) entry which is preliminary data.</text>
</comment>
<sequence>MVCLGSTNNGVVKRPKNEDPWRTGYCYKLIWIDGCQWASRPITMKTICWNVRGLGSSRAVRRLHYLIKQQHPQLVFLMETKLDQKRMERVRRRCGFTNGIDIEAEGSRGRLCLAWKGDIDVIIKSNSKWHIDAMVGGENGQDDWRFTGFYGSPYLKDNNIAWDVLRRLSHENLHPWLVAGDFNEILFSFEKKDG</sequence>
<name>A0A5B6WCC7_9ROSI</name>
<dbReference type="InterPro" id="IPR005135">
    <property type="entry name" value="Endo/exonuclease/phosphatase"/>
</dbReference>
<dbReference type="AlphaFoldDB" id="A0A5B6WCC7"/>
<evidence type="ECO:0000313" key="3">
    <source>
        <dbReference type="Proteomes" id="UP000325315"/>
    </source>
</evidence>
<dbReference type="SUPFAM" id="SSF56219">
    <property type="entry name" value="DNase I-like"/>
    <property type="match status" value="1"/>
</dbReference>
<dbReference type="Pfam" id="PF03372">
    <property type="entry name" value="Exo_endo_phos"/>
    <property type="match status" value="1"/>
</dbReference>
<gene>
    <name evidence="2" type="ORF">EPI10_019892</name>
</gene>
<dbReference type="OrthoDB" id="1303575at2759"/>
<dbReference type="PANTHER" id="PTHR35218:SF9">
    <property type="entry name" value="ENDONUCLEASE_EXONUCLEASE_PHOSPHATASE DOMAIN-CONTAINING PROTEIN"/>
    <property type="match status" value="1"/>
</dbReference>
<keyword evidence="3" id="KW-1185">Reference proteome</keyword>
<dbReference type="Gene3D" id="3.60.10.10">
    <property type="entry name" value="Endonuclease/exonuclease/phosphatase"/>
    <property type="match status" value="1"/>
</dbReference>
<dbReference type="PANTHER" id="PTHR35218">
    <property type="entry name" value="RNASE H DOMAIN-CONTAINING PROTEIN"/>
    <property type="match status" value="1"/>
</dbReference>
<evidence type="ECO:0000259" key="1">
    <source>
        <dbReference type="Pfam" id="PF03372"/>
    </source>
</evidence>
<dbReference type="Proteomes" id="UP000325315">
    <property type="component" value="Unassembled WGS sequence"/>
</dbReference>
<protein>
    <submittedName>
        <fullName evidence="2">Expansin-A1-like</fullName>
    </submittedName>
</protein>
<evidence type="ECO:0000313" key="2">
    <source>
        <dbReference type="EMBL" id="KAA3479379.1"/>
    </source>
</evidence>